<protein>
    <submittedName>
        <fullName evidence="1">Uncharacterized protein</fullName>
    </submittedName>
</protein>
<organism evidence="1 2">
    <name type="scientific">Morus notabilis</name>
    <dbReference type="NCBI Taxonomy" id="981085"/>
    <lineage>
        <taxon>Eukaryota</taxon>
        <taxon>Viridiplantae</taxon>
        <taxon>Streptophyta</taxon>
        <taxon>Embryophyta</taxon>
        <taxon>Tracheophyta</taxon>
        <taxon>Spermatophyta</taxon>
        <taxon>Magnoliopsida</taxon>
        <taxon>eudicotyledons</taxon>
        <taxon>Gunneridae</taxon>
        <taxon>Pentapetalae</taxon>
        <taxon>rosids</taxon>
        <taxon>fabids</taxon>
        <taxon>Rosales</taxon>
        <taxon>Moraceae</taxon>
        <taxon>Moreae</taxon>
        <taxon>Morus</taxon>
    </lineage>
</organism>
<name>W9QJQ7_9ROSA</name>
<dbReference type="AlphaFoldDB" id="W9QJQ7"/>
<keyword evidence="2" id="KW-1185">Reference proteome</keyword>
<evidence type="ECO:0000313" key="2">
    <source>
        <dbReference type="Proteomes" id="UP000030645"/>
    </source>
</evidence>
<dbReference type="Proteomes" id="UP000030645">
    <property type="component" value="Unassembled WGS sequence"/>
</dbReference>
<gene>
    <name evidence="1" type="ORF">L484_002220</name>
</gene>
<evidence type="ECO:0000313" key="1">
    <source>
        <dbReference type="EMBL" id="EXB28412.1"/>
    </source>
</evidence>
<accession>W9QJQ7</accession>
<dbReference type="EMBL" id="KE343380">
    <property type="protein sequence ID" value="EXB28412.1"/>
    <property type="molecule type" value="Genomic_DNA"/>
</dbReference>
<reference evidence="2" key="1">
    <citation type="submission" date="2013-01" db="EMBL/GenBank/DDBJ databases">
        <title>Draft Genome Sequence of a Mulberry Tree, Morus notabilis C.K. Schneid.</title>
        <authorList>
            <person name="He N."/>
            <person name="Zhao S."/>
        </authorList>
    </citation>
    <scope>NUCLEOTIDE SEQUENCE</scope>
</reference>
<sequence>MESIRPRLKSCCFLCKRPLAHQQVLEIGLVESSEERFSSSSLFVMLFDFSDICKCRIDLVTLWTRFRNITHPIAWPVV</sequence>
<proteinExistence type="predicted"/>